<protein>
    <recommendedName>
        <fullName evidence="5">DYW domain-containing protein</fullName>
    </recommendedName>
</protein>
<dbReference type="NCBIfam" id="TIGR00756">
    <property type="entry name" value="PPR"/>
    <property type="match status" value="3"/>
</dbReference>
<keyword evidence="4" id="KW-1185">Reference proteome</keyword>
<feature type="repeat" description="PPR" evidence="2">
    <location>
        <begin position="77"/>
        <end position="111"/>
    </location>
</feature>
<organism evidence="3 4">
    <name type="scientific">Aquilegia coerulea</name>
    <name type="common">Rocky mountain columbine</name>
    <dbReference type="NCBI Taxonomy" id="218851"/>
    <lineage>
        <taxon>Eukaryota</taxon>
        <taxon>Viridiplantae</taxon>
        <taxon>Streptophyta</taxon>
        <taxon>Embryophyta</taxon>
        <taxon>Tracheophyta</taxon>
        <taxon>Spermatophyta</taxon>
        <taxon>Magnoliopsida</taxon>
        <taxon>Ranunculales</taxon>
        <taxon>Ranunculaceae</taxon>
        <taxon>Thalictroideae</taxon>
        <taxon>Aquilegia</taxon>
    </lineage>
</organism>
<evidence type="ECO:0008006" key="5">
    <source>
        <dbReference type="Google" id="ProtNLM"/>
    </source>
</evidence>
<dbReference type="PANTHER" id="PTHR47926">
    <property type="entry name" value="PENTATRICOPEPTIDE REPEAT-CONTAINING PROTEIN"/>
    <property type="match status" value="1"/>
</dbReference>
<dbReference type="InterPro" id="IPR011990">
    <property type="entry name" value="TPR-like_helical_dom_sf"/>
</dbReference>
<dbReference type="OrthoDB" id="185373at2759"/>
<feature type="repeat" description="PPR" evidence="2">
    <location>
        <begin position="209"/>
        <end position="244"/>
    </location>
</feature>
<dbReference type="FunFam" id="1.25.40.10:FF:000989">
    <property type="entry name" value="Pentatricopeptide repeat-containing protein At1g31430"/>
    <property type="match status" value="1"/>
</dbReference>
<keyword evidence="1" id="KW-0677">Repeat</keyword>
<dbReference type="Pfam" id="PF20431">
    <property type="entry name" value="E_motif"/>
    <property type="match status" value="1"/>
</dbReference>
<dbReference type="GO" id="GO:0003723">
    <property type="term" value="F:RNA binding"/>
    <property type="evidence" value="ECO:0007669"/>
    <property type="project" value="InterPro"/>
</dbReference>
<dbReference type="InterPro" id="IPR002885">
    <property type="entry name" value="PPR_rpt"/>
</dbReference>
<sequence length="436" mass="49212">MYKNAISPDNYTYPFVFKACTRLLLCNKGQELHTTTLKFGFEFDVFVQNCLISMYSVCGIVQYARRVFDFVSDWDRDVVTWNSMISGYVQCELCEQALKVFDTMPERNVVCWTSIIAGFVQSSLFKEAIELFREMQVQGVKADEATVASVVSACGHLGALDQGHWVHAYCERNAIQMNLSVSNAFIDMYAKCGDIVKALEIFHGLVQKDVFSWTVMISGLAMNGKSDEALDLFTLMEISSEVRPNEITYLGVLTACSHGGLVDEGFHHFGSMTKTYNLIPHIEHYGCMVDLLGRANLLIKAERFVRAMPIEPDVVIWRSLLFCSRTNGNVELAEFAARKILEFEPRKCGAHVLLSNVYAAASRWSDVKNVRKGMDVHKIRKQPGCSFVEVNGVVHEFFVADTSHPHIDRIHETICGINCLLGLRGYNCDDSFFERD</sequence>
<dbReference type="FunFam" id="1.25.40.10:FF:000348">
    <property type="entry name" value="Pentatricopeptide repeat-containing protein chloroplastic"/>
    <property type="match status" value="1"/>
</dbReference>
<dbReference type="InterPro" id="IPR046848">
    <property type="entry name" value="E_motif"/>
</dbReference>
<dbReference type="Gene3D" id="1.25.40.10">
    <property type="entry name" value="Tetratricopeptide repeat domain"/>
    <property type="match status" value="3"/>
</dbReference>
<evidence type="ECO:0000313" key="4">
    <source>
        <dbReference type="Proteomes" id="UP000230069"/>
    </source>
</evidence>
<gene>
    <name evidence="3" type="ORF">AQUCO_02900114v1</name>
</gene>
<dbReference type="InterPro" id="IPR046960">
    <property type="entry name" value="PPR_At4g14850-like_plant"/>
</dbReference>
<proteinExistence type="predicted"/>
<accession>A0A2G5D3H4</accession>
<dbReference type="Pfam" id="PF13041">
    <property type="entry name" value="PPR_2"/>
    <property type="match status" value="2"/>
</dbReference>
<name>A0A2G5D3H4_AQUCA</name>
<dbReference type="Proteomes" id="UP000230069">
    <property type="component" value="Unassembled WGS sequence"/>
</dbReference>
<evidence type="ECO:0000256" key="1">
    <source>
        <dbReference type="ARBA" id="ARBA00022737"/>
    </source>
</evidence>
<dbReference type="PROSITE" id="PS51375">
    <property type="entry name" value="PPR"/>
    <property type="match status" value="2"/>
</dbReference>
<evidence type="ECO:0000256" key="2">
    <source>
        <dbReference type="PROSITE-ProRule" id="PRU00708"/>
    </source>
</evidence>
<dbReference type="InParanoid" id="A0A2G5D3H4"/>
<reference evidence="3 4" key="1">
    <citation type="submission" date="2017-09" db="EMBL/GenBank/DDBJ databases">
        <title>WGS assembly of Aquilegia coerulea Goldsmith.</title>
        <authorList>
            <person name="Hodges S."/>
            <person name="Kramer E."/>
            <person name="Nordborg M."/>
            <person name="Tomkins J."/>
            <person name="Borevitz J."/>
            <person name="Derieg N."/>
            <person name="Yan J."/>
            <person name="Mihaltcheva S."/>
            <person name="Hayes R.D."/>
            <person name="Rokhsar D."/>
        </authorList>
    </citation>
    <scope>NUCLEOTIDE SEQUENCE [LARGE SCALE GENOMIC DNA]</scope>
    <source>
        <strain evidence="4">cv. Goldsmith</strain>
    </source>
</reference>
<dbReference type="PANTHER" id="PTHR47926:SF345">
    <property type="entry name" value="(WILD MALAYSIAN BANANA) HYPOTHETICAL PROTEIN"/>
    <property type="match status" value="1"/>
</dbReference>
<dbReference type="STRING" id="218851.A0A2G5D3H4"/>
<evidence type="ECO:0000313" key="3">
    <source>
        <dbReference type="EMBL" id="PIA38043.1"/>
    </source>
</evidence>
<dbReference type="GO" id="GO:0009451">
    <property type="term" value="P:RNA modification"/>
    <property type="evidence" value="ECO:0007669"/>
    <property type="project" value="InterPro"/>
</dbReference>
<dbReference type="EMBL" id="KZ305046">
    <property type="protein sequence ID" value="PIA38043.1"/>
    <property type="molecule type" value="Genomic_DNA"/>
</dbReference>
<dbReference type="AlphaFoldDB" id="A0A2G5D3H4"/>